<accession>A0AAQ3MGB5</accession>
<feature type="non-terminal residue" evidence="2">
    <location>
        <position position="1"/>
    </location>
</feature>
<dbReference type="AlphaFoldDB" id="A0AAQ3MGB5"/>
<feature type="region of interest" description="Disordered" evidence="1">
    <location>
        <begin position="103"/>
        <end position="149"/>
    </location>
</feature>
<dbReference type="Proteomes" id="UP001374535">
    <property type="component" value="Chromosome 11"/>
</dbReference>
<name>A0AAQ3MGB5_VIGMU</name>
<feature type="compositionally biased region" description="Pro residues" evidence="1">
    <location>
        <begin position="112"/>
        <end position="122"/>
    </location>
</feature>
<dbReference type="EMBL" id="CP144690">
    <property type="protein sequence ID" value="WVY90654.1"/>
    <property type="molecule type" value="Genomic_DNA"/>
</dbReference>
<sequence length="223" mass="24825">LFRGADLTDAQRIELNKGLQEHYPLLQNLHGLPLPHNKGHRIQLKEGVDPINGGPCQYPYPMKCEIERQVEGMLKVGINRPYERQLSLAAKVPACARRFIKRPIGKNKTAPPSAPATPPPGEEPVFTDRNYSPSPSLFEPHSAPPFTSGSSDSNLVATLAGVIATVKPWVTGLSGQLQKAFITVYKAMIKDQFPELNLEDKVENEGEGNDRMFRVYVRRKKCK</sequence>
<evidence type="ECO:0000256" key="1">
    <source>
        <dbReference type="SAM" id="MobiDB-lite"/>
    </source>
</evidence>
<organism evidence="2 3">
    <name type="scientific">Vigna mungo</name>
    <name type="common">Black gram</name>
    <name type="synonym">Phaseolus mungo</name>
    <dbReference type="NCBI Taxonomy" id="3915"/>
    <lineage>
        <taxon>Eukaryota</taxon>
        <taxon>Viridiplantae</taxon>
        <taxon>Streptophyta</taxon>
        <taxon>Embryophyta</taxon>
        <taxon>Tracheophyta</taxon>
        <taxon>Spermatophyta</taxon>
        <taxon>Magnoliopsida</taxon>
        <taxon>eudicotyledons</taxon>
        <taxon>Gunneridae</taxon>
        <taxon>Pentapetalae</taxon>
        <taxon>rosids</taxon>
        <taxon>fabids</taxon>
        <taxon>Fabales</taxon>
        <taxon>Fabaceae</taxon>
        <taxon>Papilionoideae</taxon>
        <taxon>50 kb inversion clade</taxon>
        <taxon>NPAAA clade</taxon>
        <taxon>indigoferoid/millettioid clade</taxon>
        <taxon>Phaseoleae</taxon>
        <taxon>Vigna</taxon>
    </lineage>
</organism>
<gene>
    <name evidence="2" type="ORF">V8G54_036168</name>
</gene>
<keyword evidence="3" id="KW-1185">Reference proteome</keyword>
<evidence type="ECO:0000313" key="3">
    <source>
        <dbReference type="Proteomes" id="UP001374535"/>
    </source>
</evidence>
<evidence type="ECO:0000313" key="2">
    <source>
        <dbReference type="EMBL" id="WVY90654.1"/>
    </source>
</evidence>
<reference evidence="2 3" key="1">
    <citation type="journal article" date="2023" name="Life. Sci Alliance">
        <title>Evolutionary insights into 3D genome organization and epigenetic landscape of Vigna mungo.</title>
        <authorList>
            <person name="Junaid A."/>
            <person name="Singh B."/>
            <person name="Bhatia S."/>
        </authorList>
    </citation>
    <scope>NUCLEOTIDE SEQUENCE [LARGE SCALE GENOMIC DNA]</scope>
    <source>
        <strain evidence="2">Urdbean</strain>
    </source>
</reference>
<protein>
    <submittedName>
        <fullName evidence="2">Uncharacterized protein</fullName>
    </submittedName>
</protein>
<proteinExistence type="predicted"/>